<dbReference type="Pfam" id="PF03471">
    <property type="entry name" value="CorC_HlyC"/>
    <property type="match status" value="1"/>
</dbReference>
<proteinExistence type="inferred from homology"/>
<evidence type="ECO:0000256" key="3">
    <source>
        <dbReference type="ARBA" id="ARBA00022475"/>
    </source>
</evidence>
<dbReference type="Proteomes" id="UP001649381">
    <property type="component" value="Unassembled WGS sequence"/>
</dbReference>
<evidence type="ECO:0000256" key="2">
    <source>
        <dbReference type="ARBA" id="ARBA00006337"/>
    </source>
</evidence>
<accession>A0ABS9H303</accession>
<dbReference type="InterPro" id="IPR044751">
    <property type="entry name" value="Ion_transp-like_CBS"/>
</dbReference>
<feature type="transmembrane region" description="Helical" evidence="11">
    <location>
        <begin position="58"/>
        <end position="77"/>
    </location>
</feature>
<comment type="similarity">
    <text evidence="2">Belongs to the UPF0053 family.</text>
</comment>
<feature type="transmembrane region" description="Helical" evidence="11">
    <location>
        <begin position="6"/>
        <end position="27"/>
    </location>
</feature>
<evidence type="ECO:0000256" key="11">
    <source>
        <dbReference type="SAM" id="Phobius"/>
    </source>
</evidence>
<evidence type="ECO:0000256" key="6">
    <source>
        <dbReference type="ARBA" id="ARBA00022989"/>
    </source>
</evidence>
<evidence type="ECO:0000313" key="14">
    <source>
        <dbReference type="EMBL" id="MCF6139333.1"/>
    </source>
</evidence>
<keyword evidence="8 10" id="KW-0472">Membrane</keyword>
<reference evidence="14 15" key="1">
    <citation type="submission" date="2022-01" db="EMBL/GenBank/DDBJ databases">
        <title>Alkalihalobacillus sp. EGI L200015, a novel bacterium isolated from a salt lake sediment.</title>
        <authorList>
            <person name="Gao L."/>
            <person name="Fang B.-Z."/>
            <person name="Li W.-J."/>
        </authorList>
    </citation>
    <scope>NUCLEOTIDE SEQUENCE [LARGE SCALE GENOMIC DNA]</scope>
    <source>
        <strain evidence="14 15">KCTC 12718</strain>
    </source>
</reference>
<dbReference type="Pfam" id="PF01595">
    <property type="entry name" value="CNNM"/>
    <property type="match status" value="1"/>
</dbReference>
<dbReference type="PROSITE" id="PS51846">
    <property type="entry name" value="CNNM"/>
    <property type="match status" value="1"/>
</dbReference>
<organism evidence="14 15">
    <name type="scientific">Pseudalkalibacillus berkeleyi</name>
    <dbReference type="NCBI Taxonomy" id="1069813"/>
    <lineage>
        <taxon>Bacteria</taxon>
        <taxon>Bacillati</taxon>
        <taxon>Bacillota</taxon>
        <taxon>Bacilli</taxon>
        <taxon>Bacillales</taxon>
        <taxon>Fictibacillaceae</taxon>
        <taxon>Pseudalkalibacillus</taxon>
    </lineage>
</organism>
<keyword evidence="6 10" id="KW-1133">Transmembrane helix</keyword>
<dbReference type="Gene3D" id="3.30.465.10">
    <property type="match status" value="1"/>
</dbReference>
<evidence type="ECO:0000256" key="7">
    <source>
        <dbReference type="ARBA" id="ARBA00023122"/>
    </source>
</evidence>
<dbReference type="PROSITE" id="PS51371">
    <property type="entry name" value="CBS"/>
    <property type="match status" value="2"/>
</dbReference>
<dbReference type="InterPro" id="IPR000644">
    <property type="entry name" value="CBS_dom"/>
</dbReference>
<dbReference type="Pfam" id="PF00571">
    <property type="entry name" value="CBS"/>
    <property type="match status" value="2"/>
</dbReference>
<dbReference type="InterPro" id="IPR051676">
    <property type="entry name" value="UPF0053_domain"/>
</dbReference>
<evidence type="ECO:0000256" key="9">
    <source>
        <dbReference type="PROSITE-ProRule" id="PRU00703"/>
    </source>
</evidence>
<feature type="transmembrane region" description="Helical" evidence="11">
    <location>
        <begin position="97"/>
        <end position="122"/>
    </location>
</feature>
<evidence type="ECO:0000256" key="10">
    <source>
        <dbReference type="PROSITE-ProRule" id="PRU01193"/>
    </source>
</evidence>
<sequence length="427" mass="48224">MAIINLILVAILIAATAFFVAAEFAIVKVRSTKIDKLVEEGNKRAKAARKVLDNLDGYLSACQLGITITALGLGWLGEPTVEELLHPVFEQFNISEALASTLSFIIAFSVITFLHVVLGELAPKTVAIQKAETISLLLARPLIWFAKIMYPFIWSLNGSARLIIRMLGFSQTTDHEVAHSEEELRIILSESYKSGEINQSELHYVNKIFEFDDRMAKEIMIPRTEMVCMFTDESMDENIDVMSREKYTRYPVAEGDKDRIIGIVNIKEVFNSLLKKENRPMEDFIRPVSKVLETTPIKELLVQMQKDRIHMMVLIDEYGGTAGIVTVEDILEEIVGEIRDEFDAEEQPQIKKVDANHAMLDGKALIADVNEYFGLDIDDTELDTIAGWILSQTSEVVIQDQFQYGNVTFEIVEADEQQIKRIKAIAE</sequence>
<keyword evidence="5" id="KW-0677">Repeat</keyword>
<dbReference type="InterPro" id="IPR005170">
    <property type="entry name" value="Transptr-assoc_dom"/>
</dbReference>
<dbReference type="EMBL" id="JAKIJS010000002">
    <property type="protein sequence ID" value="MCF6139333.1"/>
    <property type="molecule type" value="Genomic_DNA"/>
</dbReference>
<dbReference type="SUPFAM" id="SSF56176">
    <property type="entry name" value="FAD-binding/transporter-associated domain-like"/>
    <property type="match status" value="1"/>
</dbReference>
<dbReference type="InterPro" id="IPR016169">
    <property type="entry name" value="FAD-bd_PCMH_sub2"/>
</dbReference>
<feature type="domain" description="CNNM transmembrane" evidence="13">
    <location>
        <begin position="1"/>
        <end position="201"/>
    </location>
</feature>
<evidence type="ECO:0000256" key="4">
    <source>
        <dbReference type="ARBA" id="ARBA00022692"/>
    </source>
</evidence>
<protein>
    <submittedName>
        <fullName evidence="14">Hemolysin family protein</fullName>
    </submittedName>
</protein>
<keyword evidence="7 9" id="KW-0129">CBS domain</keyword>
<gene>
    <name evidence="14" type="ORF">L2716_16470</name>
</gene>
<evidence type="ECO:0000313" key="15">
    <source>
        <dbReference type="Proteomes" id="UP001649381"/>
    </source>
</evidence>
<feature type="transmembrane region" description="Helical" evidence="11">
    <location>
        <begin position="134"/>
        <end position="154"/>
    </location>
</feature>
<dbReference type="RefSeq" id="WP_236338093.1">
    <property type="nucleotide sequence ID" value="NZ_JAKIJS010000002.1"/>
</dbReference>
<evidence type="ECO:0000256" key="5">
    <source>
        <dbReference type="ARBA" id="ARBA00022737"/>
    </source>
</evidence>
<keyword evidence="4 10" id="KW-0812">Transmembrane</keyword>
<dbReference type="Gene3D" id="3.10.580.10">
    <property type="entry name" value="CBS-domain"/>
    <property type="match status" value="1"/>
</dbReference>
<dbReference type="InterPro" id="IPR002550">
    <property type="entry name" value="CNNM"/>
</dbReference>
<feature type="domain" description="CBS" evidence="12">
    <location>
        <begin position="220"/>
        <end position="281"/>
    </location>
</feature>
<dbReference type="PANTHER" id="PTHR43099:SF2">
    <property type="entry name" value="UPF0053 PROTEIN YRKA"/>
    <property type="match status" value="1"/>
</dbReference>
<keyword evidence="3" id="KW-1003">Cell membrane</keyword>
<dbReference type="SMART" id="SM01091">
    <property type="entry name" value="CorC_HlyC"/>
    <property type="match status" value="1"/>
</dbReference>
<evidence type="ECO:0000256" key="8">
    <source>
        <dbReference type="ARBA" id="ARBA00023136"/>
    </source>
</evidence>
<dbReference type="InterPro" id="IPR036318">
    <property type="entry name" value="FAD-bd_PCMH-like_sf"/>
</dbReference>
<feature type="domain" description="CBS" evidence="12">
    <location>
        <begin position="284"/>
        <end position="341"/>
    </location>
</feature>
<name>A0ABS9H303_9BACL</name>
<dbReference type="SUPFAM" id="SSF54631">
    <property type="entry name" value="CBS-domain pair"/>
    <property type="match status" value="1"/>
</dbReference>
<comment type="caution">
    <text evidence="14">The sequence shown here is derived from an EMBL/GenBank/DDBJ whole genome shotgun (WGS) entry which is preliminary data.</text>
</comment>
<dbReference type="PANTHER" id="PTHR43099">
    <property type="entry name" value="UPF0053 PROTEIN YRKA"/>
    <property type="match status" value="1"/>
</dbReference>
<comment type="subcellular location">
    <subcellularLocation>
        <location evidence="1">Cell membrane</location>
        <topology evidence="1">Multi-pass membrane protein</topology>
    </subcellularLocation>
</comment>
<dbReference type="InterPro" id="IPR046342">
    <property type="entry name" value="CBS_dom_sf"/>
</dbReference>
<evidence type="ECO:0000256" key="1">
    <source>
        <dbReference type="ARBA" id="ARBA00004651"/>
    </source>
</evidence>
<keyword evidence="15" id="KW-1185">Reference proteome</keyword>
<dbReference type="CDD" id="cd04590">
    <property type="entry name" value="CBS_pair_CorC_HlyC_assoc"/>
    <property type="match status" value="1"/>
</dbReference>
<evidence type="ECO:0000259" key="13">
    <source>
        <dbReference type="PROSITE" id="PS51846"/>
    </source>
</evidence>
<evidence type="ECO:0000259" key="12">
    <source>
        <dbReference type="PROSITE" id="PS51371"/>
    </source>
</evidence>